<reference evidence="2" key="1">
    <citation type="submission" date="2022-11" db="EMBL/GenBank/DDBJ databases">
        <authorList>
            <person name="Petersen C."/>
        </authorList>
    </citation>
    <scope>NUCLEOTIDE SEQUENCE</scope>
    <source>
        <strain evidence="2">IBT 21917</strain>
    </source>
</reference>
<dbReference type="AlphaFoldDB" id="A0A9W9M1L6"/>
<dbReference type="PANTHER" id="PTHR37981">
    <property type="entry name" value="LIPASE 2"/>
    <property type="match status" value="1"/>
</dbReference>
<dbReference type="CDD" id="cd01823">
    <property type="entry name" value="SEST_like"/>
    <property type="match status" value="1"/>
</dbReference>
<gene>
    <name evidence="2" type="ORF">N7492_001868</name>
</gene>
<protein>
    <recommendedName>
        <fullName evidence="1">SGNH hydrolase-type esterase domain-containing protein</fullName>
    </recommendedName>
</protein>
<dbReference type="InterPro" id="IPR036514">
    <property type="entry name" value="SGNH_hydro_sf"/>
</dbReference>
<reference evidence="2" key="2">
    <citation type="journal article" date="2023" name="IMA Fungus">
        <title>Comparative genomic study of the Penicillium genus elucidates a diverse pangenome and 15 lateral gene transfer events.</title>
        <authorList>
            <person name="Petersen C."/>
            <person name="Sorensen T."/>
            <person name="Nielsen M.R."/>
            <person name="Sondergaard T.E."/>
            <person name="Sorensen J.L."/>
            <person name="Fitzpatrick D.A."/>
            <person name="Frisvad J.C."/>
            <person name="Nielsen K.L."/>
        </authorList>
    </citation>
    <scope>NUCLEOTIDE SEQUENCE</scope>
    <source>
        <strain evidence="2">IBT 21917</strain>
    </source>
</reference>
<dbReference type="EMBL" id="JAPQKO010000001">
    <property type="protein sequence ID" value="KAJ5184252.1"/>
    <property type="molecule type" value="Genomic_DNA"/>
</dbReference>
<dbReference type="PANTHER" id="PTHR37981:SF1">
    <property type="entry name" value="SGNH HYDROLASE-TYPE ESTERASE DOMAIN-CONTAINING PROTEIN"/>
    <property type="match status" value="1"/>
</dbReference>
<evidence type="ECO:0000313" key="2">
    <source>
        <dbReference type="EMBL" id="KAJ5184252.1"/>
    </source>
</evidence>
<accession>A0A9W9M1L6</accession>
<dbReference type="Proteomes" id="UP001146351">
    <property type="component" value="Unassembled WGS sequence"/>
</dbReference>
<dbReference type="Gene3D" id="3.40.50.1110">
    <property type="entry name" value="SGNH hydrolase"/>
    <property type="match status" value="1"/>
</dbReference>
<dbReference type="GO" id="GO:0016788">
    <property type="term" value="F:hydrolase activity, acting on ester bonds"/>
    <property type="evidence" value="ECO:0007669"/>
    <property type="project" value="InterPro"/>
</dbReference>
<dbReference type="GO" id="GO:0006629">
    <property type="term" value="P:lipid metabolic process"/>
    <property type="evidence" value="ECO:0007669"/>
    <property type="project" value="TreeGrafter"/>
</dbReference>
<dbReference type="InterPro" id="IPR013830">
    <property type="entry name" value="SGNH_hydro"/>
</dbReference>
<evidence type="ECO:0000313" key="3">
    <source>
        <dbReference type="Proteomes" id="UP001146351"/>
    </source>
</evidence>
<dbReference type="Pfam" id="PF13472">
    <property type="entry name" value="Lipase_GDSL_2"/>
    <property type="match status" value="1"/>
</dbReference>
<dbReference type="OrthoDB" id="21678at2759"/>
<dbReference type="SUPFAM" id="SSF52266">
    <property type="entry name" value="SGNH hydrolase"/>
    <property type="match status" value="1"/>
</dbReference>
<sequence length="279" mass="29726">MSQRLHIASLGSSFAAGPGIPPQLEPVAAMRSGQNYPHLLARQLDAKLTDLTVSGATLLNITQEPQTPPLSAQVFPPQNEGLPGDVDIVTITAGGNDVNYIGQMIADAWRASTLGMVASTIMQGINAVSSMLTSGGSDVPPGASQEALVDRFVEVLDAVHAKAPASRIYLMEYLALMGSDTQPGVDIPLDGERIIYHTHVAHRLQEAYAATAARRSEWCECVAGHELSNNHALGSEEPWVGGYTLTSLLRRNVPVLHPTLKGMEAVADILVSSIQRHLQ</sequence>
<feature type="domain" description="SGNH hydrolase-type esterase" evidence="1">
    <location>
        <begin position="10"/>
        <end position="265"/>
    </location>
</feature>
<organism evidence="2 3">
    <name type="scientific">Penicillium capsulatum</name>
    <dbReference type="NCBI Taxonomy" id="69766"/>
    <lineage>
        <taxon>Eukaryota</taxon>
        <taxon>Fungi</taxon>
        <taxon>Dikarya</taxon>
        <taxon>Ascomycota</taxon>
        <taxon>Pezizomycotina</taxon>
        <taxon>Eurotiomycetes</taxon>
        <taxon>Eurotiomycetidae</taxon>
        <taxon>Eurotiales</taxon>
        <taxon>Aspergillaceae</taxon>
        <taxon>Penicillium</taxon>
    </lineage>
</organism>
<keyword evidence="3" id="KW-1185">Reference proteome</keyword>
<proteinExistence type="predicted"/>
<evidence type="ECO:0000259" key="1">
    <source>
        <dbReference type="Pfam" id="PF13472"/>
    </source>
</evidence>
<comment type="caution">
    <text evidence="2">The sequence shown here is derived from an EMBL/GenBank/DDBJ whole genome shotgun (WGS) entry which is preliminary data.</text>
</comment>
<dbReference type="InterPro" id="IPR037460">
    <property type="entry name" value="SEST-like"/>
</dbReference>
<name>A0A9W9M1L6_9EURO</name>